<evidence type="ECO:0000313" key="1">
    <source>
        <dbReference type="EMBL" id="MBX57163.1"/>
    </source>
</evidence>
<dbReference type="AlphaFoldDB" id="A0A2P2PR43"/>
<accession>A0A2P2PR43</accession>
<organism evidence="1">
    <name type="scientific">Rhizophora mucronata</name>
    <name type="common">Asiatic mangrove</name>
    <dbReference type="NCBI Taxonomy" id="61149"/>
    <lineage>
        <taxon>Eukaryota</taxon>
        <taxon>Viridiplantae</taxon>
        <taxon>Streptophyta</taxon>
        <taxon>Embryophyta</taxon>
        <taxon>Tracheophyta</taxon>
        <taxon>Spermatophyta</taxon>
        <taxon>Magnoliopsida</taxon>
        <taxon>eudicotyledons</taxon>
        <taxon>Gunneridae</taxon>
        <taxon>Pentapetalae</taxon>
        <taxon>rosids</taxon>
        <taxon>fabids</taxon>
        <taxon>Malpighiales</taxon>
        <taxon>Rhizophoraceae</taxon>
        <taxon>Rhizophora</taxon>
    </lineage>
</organism>
<protein>
    <submittedName>
        <fullName evidence="1">Uncharacterized protein</fullName>
    </submittedName>
</protein>
<proteinExistence type="predicted"/>
<name>A0A2P2PR43_RHIMU</name>
<dbReference type="EMBL" id="GGEC01076679">
    <property type="protein sequence ID" value="MBX57163.1"/>
    <property type="molecule type" value="Transcribed_RNA"/>
</dbReference>
<reference evidence="1" key="1">
    <citation type="submission" date="2018-02" db="EMBL/GenBank/DDBJ databases">
        <title>Rhizophora mucronata_Transcriptome.</title>
        <authorList>
            <person name="Meera S.P."/>
            <person name="Sreeshan A."/>
            <person name="Augustine A."/>
        </authorList>
    </citation>
    <scope>NUCLEOTIDE SEQUENCE</scope>
    <source>
        <tissue evidence="1">Leaf</tissue>
    </source>
</reference>
<sequence>MSLGITVRLLHCDLEVIGLSHLNSLFVKAGVRLHISYPFSYLTLWEPS</sequence>